<keyword evidence="2" id="KW-1185">Reference proteome</keyword>
<dbReference type="Proteomes" id="UP001633002">
    <property type="component" value="Unassembled WGS sequence"/>
</dbReference>
<reference evidence="1 2" key="1">
    <citation type="submission" date="2024-09" db="EMBL/GenBank/DDBJ databases">
        <title>Chromosome-scale assembly of Riccia sorocarpa.</title>
        <authorList>
            <person name="Paukszto L."/>
        </authorList>
    </citation>
    <scope>NUCLEOTIDE SEQUENCE [LARGE SCALE GENOMIC DNA]</scope>
    <source>
        <strain evidence="1">LP-2024</strain>
        <tissue evidence="1">Aerial parts of the thallus</tissue>
    </source>
</reference>
<sequence length="119" mass="13185">MPKKGETGERTRVASYGGAVRLGFESRLNRFNMERDQVIRVMSKADDGDVMTRGEVYSRRRETKGEGTVGVMMMLAARGATMMLAEGEGKTGEENVCRRKHDDATKGETDAGAARMWMC</sequence>
<organism evidence="1 2">
    <name type="scientific">Riccia sorocarpa</name>
    <dbReference type="NCBI Taxonomy" id="122646"/>
    <lineage>
        <taxon>Eukaryota</taxon>
        <taxon>Viridiplantae</taxon>
        <taxon>Streptophyta</taxon>
        <taxon>Embryophyta</taxon>
        <taxon>Marchantiophyta</taxon>
        <taxon>Marchantiopsida</taxon>
        <taxon>Marchantiidae</taxon>
        <taxon>Marchantiales</taxon>
        <taxon>Ricciaceae</taxon>
        <taxon>Riccia</taxon>
    </lineage>
</organism>
<comment type="caution">
    <text evidence="1">The sequence shown here is derived from an EMBL/GenBank/DDBJ whole genome shotgun (WGS) entry which is preliminary data.</text>
</comment>
<evidence type="ECO:0000313" key="1">
    <source>
        <dbReference type="EMBL" id="KAL3675801.1"/>
    </source>
</evidence>
<name>A0ABD3GAV5_9MARC</name>
<evidence type="ECO:0000313" key="2">
    <source>
        <dbReference type="Proteomes" id="UP001633002"/>
    </source>
</evidence>
<dbReference type="AlphaFoldDB" id="A0ABD3GAV5"/>
<dbReference type="EMBL" id="JBJQOH010000008">
    <property type="protein sequence ID" value="KAL3675801.1"/>
    <property type="molecule type" value="Genomic_DNA"/>
</dbReference>
<accession>A0ABD3GAV5</accession>
<gene>
    <name evidence="1" type="ORF">R1sor_025749</name>
</gene>
<protein>
    <submittedName>
        <fullName evidence="1">Uncharacterized protein</fullName>
    </submittedName>
</protein>
<proteinExistence type="predicted"/>